<keyword evidence="1" id="KW-1133">Transmembrane helix</keyword>
<protein>
    <submittedName>
        <fullName evidence="2">Uncharacterized protein</fullName>
    </submittedName>
</protein>
<organism evidence="2">
    <name type="scientific">marine sediment metagenome</name>
    <dbReference type="NCBI Taxonomy" id="412755"/>
    <lineage>
        <taxon>unclassified sequences</taxon>
        <taxon>metagenomes</taxon>
        <taxon>ecological metagenomes</taxon>
    </lineage>
</organism>
<accession>A0A0F9DEV0</accession>
<comment type="caution">
    <text evidence="2">The sequence shown here is derived from an EMBL/GenBank/DDBJ whole genome shotgun (WGS) entry which is preliminary data.</text>
</comment>
<gene>
    <name evidence="2" type="ORF">LCGC14_2496830</name>
</gene>
<feature type="non-terminal residue" evidence="2">
    <location>
        <position position="219"/>
    </location>
</feature>
<feature type="transmembrane region" description="Helical" evidence="1">
    <location>
        <begin position="180"/>
        <end position="203"/>
    </location>
</feature>
<dbReference type="Pfam" id="PF09579">
    <property type="entry name" value="Spore_YtfJ"/>
    <property type="match status" value="1"/>
</dbReference>
<reference evidence="2" key="1">
    <citation type="journal article" date="2015" name="Nature">
        <title>Complex archaea that bridge the gap between prokaryotes and eukaryotes.</title>
        <authorList>
            <person name="Spang A."/>
            <person name="Saw J.H."/>
            <person name="Jorgensen S.L."/>
            <person name="Zaremba-Niedzwiedzka K."/>
            <person name="Martijn J."/>
            <person name="Lind A.E."/>
            <person name="van Eijk R."/>
            <person name="Schleper C."/>
            <person name="Guy L."/>
            <person name="Ettema T.J."/>
        </authorList>
    </citation>
    <scope>NUCLEOTIDE SEQUENCE</scope>
</reference>
<dbReference type="InterPro" id="IPR014229">
    <property type="entry name" value="Spore_YtfJ"/>
</dbReference>
<dbReference type="AlphaFoldDB" id="A0A0F9DEV0"/>
<keyword evidence="1" id="KW-0812">Transmembrane</keyword>
<evidence type="ECO:0000256" key="1">
    <source>
        <dbReference type="SAM" id="Phobius"/>
    </source>
</evidence>
<sequence>MKCKILAAVVLLLVGIIGGKMVAVAAAENPTELPANQEMQAALRALNRIFTEKMVLGEPLEVQGITLVPVATVGLGFGSGAAPDAEGPGRGAMGGGIASPAGVIVISKRGVQMLPIKRGFMGEIMAVVMPTIFQVLRDRQMAPGPSAEGMADISGPRWEVATRLFQLLLQNGFRFGFFPWPLGLIAVFLVGWLGLTLFIGTFVSEPVAVTAQRLSSDTL</sequence>
<proteinExistence type="predicted"/>
<dbReference type="EMBL" id="LAZR01039713">
    <property type="protein sequence ID" value="KKL16316.1"/>
    <property type="molecule type" value="Genomic_DNA"/>
</dbReference>
<keyword evidence="1" id="KW-0472">Membrane</keyword>
<evidence type="ECO:0000313" key="2">
    <source>
        <dbReference type="EMBL" id="KKL16316.1"/>
    </source>
</evidence>
<name>A0A0F9DEV0_9ZZZZ</name>